<gene>
    <name evidence="1" type="ORF">EJ04DRAFT_588129</name>
</gene>
<sequence length="161" mass="18369">MAAKSSYLSLWVGSAQERSKGRRLHLTQWVIVLRKPANYSKSKALLIEVSEGIGRLLRDIYTAAHESAESTLPWFQLSWLLARAKVPMAKSPLLYVSPRHRCRARCLQYPSPAGRSVYVAVATDKVYTLHISPERNAIPISIERQFLKLLHMQRLCILRQS</sequence>
<organism evidence="1 2">
    <name type="scientific">Polyplosphaeria fusca</name>
    <dbReference type="NCBI Taxonomy" id="682080"/>
    <lineage>
        <taxon>Eukaryota</taxon>
        <taxon>Fungi</taxon>
        <taxon>Dikarya</taxon>
        <taxon>Ascomycota</taxon>
        <taxon>Pezizomycotina</taxon>
        <taxon>Dothideomycetes</taxon>
        <taxon>Pleosporomycetidae</taxon>
        <taxon>Pleosporales</taxon>
        <taxon>Tetraplosphaeriaceae</taxon>
        <taxon>Polyplosphaeria</taxon>
    </lineage>
</organism>
<evidence type="ECO:0000313" key="1">
    <source>
        <dbReference type="EMBL" id="KAF2729731.1"/>
    </source>
</evidence>
<accession>A0A9P4QRS7</accession>
<protein>
    <submittedName>
        <fullName evidence="1">Uncharacterized protein</fullName>
    </submittedName>
</protein>
<keyword evidence="2" id="KW-1185">Reference proteome</keyword>
<proteinExistence type="predicted"/>
<reference evidence="1" key="1">
    <citation type="journal article" date="2020" name="Stud. Mycol.">
        <title>101 Dothideomycetes genomes: a test case for predicting lifestyles and emergence of pathogens.</title>
        <authorList>
            <person name="Haridas S."/>
            <person name="Albert R."/>
            <person name="Binder M."/>
            <person name="Bloem J."/>
            <person name="Labutti K."/>
            <person name="Salamov A."/>
            <person name="Andreopoulos B."/>
            <person name="Baker S."/>
            <person name="Barry K."/>
            <person name="Bills G."/>
            <person name="Bluhm B."/>
            <person name="Cannon C."/>
            <person name="Castanera R."/>
            <person name="Culley D."/>
            <person name="Daum C."/>
            <person name="Ezra D."/>
            <person name="Gonzalez J."/>
            <person name="Henrissat B."/>
            <person name="Kuo A."/>
            <person name="Liang C."/>
            <person name="Lipzen A."/>
            <person name="Lutzoni F."/>
            <person name="Magnuson J."/>
            <person name="Mondo S."/>
            <person name="Nolan M."/>
            <person name="Ohm R."/>
            <person name="Pangilinan J."/>
            <person name="Park H.-J."/>
            <person name="Ramirez L."/>
            <person name="Alfaro M."/>
            <person name="Sun H."/>
            <person name="Tritt A."/>
            <person name="Yoshinaga Y."/>
            <person name="Zwiers L.-H."/>
            <person name="Turgeon B."/>
            <person name="Goodwin S."/>
            <person name="Spatafora J."/>
            <person name="Crous P."/>
            <person name="Grigoriev I."/>
        </authorList>
    </citation>
    <scope>NUCLEOTIDE SEQUENCE</scope>
    <source>
        <strain evidence="1">CBS 125425</strain>
    </source>
</reference>
<comment type="caution">
    <text evidence="1">The sequence shown here is derived from an EMBL/GenBank/DDBJ whole genome shotgun (WGS) entry which is preliminary data.</text>
</comment>
<feature type="non-terminal residue" evidence="1">
    <location>
        <position position="161"/>
    </location>
</feature>
<dbReference type="EMBL" id="ML996236">
    <property type="protein sequence ID" value="KAF2729731.1"/>
    <property type="molecule type" value="Genomic_DNA"/>
</dbReference>
<dbReference type="Proteomes" id="UP000799444">
    <property type="component" value="Unassembled WGS sequence"/>
</dbReference>
<dbReference type="AlphaFoldDB" id="A0A9P4QRS7"/>
<evidence type="ECO:0000313" key="2">
    <source>
        <dbReference type="Proteomes" id="UP000799444"/>
    </source>
</evidence>
<name>A0A9P4QRS7_9PLEO</name>